<dbReference type="Proteomes" id="UP000494162">
    <property type="component" value="Unassembled WGS sequence"/>
</dbReference>
<sequence length="320" mass="34553">MTTATTTTTGANLKRAPVGIHSIDHFALDVPGLADARRFLTAFGFDIEEAGHELRLRTEPGGHIWATLREGPRKRLAYLSLNCFADDFAPLRAQILGAGGRAAAAPQGHAPVDGFWFEDLDGNLLHLSTGAKTTPGCKPAPPRTGGIRPQRGALFRGDAPIVHPARLSHVLMFTPDIGRAIAFYEAALGLRLSDGAAGIVAFLHARHGSDHHLIAFAQGTAKGWHHSAWDVPAVDDVGLGKMQMQRAGYVEGWGVGRHVLGSNYFQYVRDPWGSFWEYSADIDYVGAGVDWPAGDHPPEDSLYLWGPDVPGYFFENTEAG</sequence>
<reference evidence="2 3" key="1">
    <citation type="submission" date="2019-09" db="EMBL/GenBank/DDBJ databases">
        <authorList>
            <person name="Depoorter E."/>
        </authorList>
    </citation>
    <scope>NUCLEOTIDE SEQUENCE [LARGE SCALE GENOMIC DNA]</scope>
    <source>
        <strain evidence="2">LMG 26883</strain>
    </source>
</reference>
<dbReference type="InterPro" id="IPR004360">
    <property type="entry name" value="Glyas_Fos-R_dOase_dom"/>
</dbReference>
<dbReference type="Gene3D" id="3.10.180.10">
    <property type="entry name" value="2,3-Dihydroxybiphenyl 1,2-Dioxygenase, domain 1"/>
    <property type="match status" value="2"/>
</dbReference>
<dbReference type="InterPro" id="IPR037523">
    <property type="entry name" value="VOC_core"/>
</dbReference>
<organism evidence="2 3">
    <name type="scientific">Burkholderia pseudomultivorans</name>
    <dbReference type="NCBI Taxonomy" id="1207504"/>
    <lineage>
        <taxon>Bacteria</taxon>
        <taxon>Pseudomonadati</taxon>
        <taxon>Pseudomonadota</taxon>
        <taxon>Betaproteobacteria</taxon>
        <taxon>Burkholderiales</taxon>
        <taxon>Burkholderiaceae</taxon>
        <taxon>Burkholderia</taxon>
        <taxon>Burkholderia cepacia complex</taxon>
    </lineage>
</organism>
<gene>
    <name evidence="2" type="ORF">BPS26883_03257</name>
</gene>
<protein>
    <submittedName>
        <fullName evidence="2">Metapyrocatechase</fullName>
    </submittedName>
</protein>
<proteinExistence type="predicted"/>
<accession>A0A6P2LCG4</accession>
<dbReference type="InterPro" id="IPR029068">
    <property type="entry name" value="Glyas_Bleomycin-R_OHBP_Dase"/>
</dbReference>
<dbReference type="SUPFAM" id="SSF54593">
    <property type="entry name" value="Glyoxalase/Bleomycin resistance protein/Dihydroxybiphenyl dioxygenase"/>
    <property type="match status" value="2"/>
</dbReference>
<dbReference type="GeneID" id="93170288"/>
<dbReference type="AlphaFoldDB" id="A0A6P2LCG4"/>
<feature type="domain" description="VOC" evidence="1">
    <location>
        <begin position="166"/>
        <end position="281"/>
    </location>
</feature>
<dbReference type="EMBL" id="CABVPP010000022">
    <property type="protein sequence ID" value="VWB68785.1"/>
    <property type="molecule type" value="Genomic_DNA"/>
</dbReference>
<dbReference type="Pfam" id="PF00903">
    <property type="entry name" value="Glyoxalase"/>
    <property type="match status" value="1"/>
</dbReference>
<evidence type="ECO:0000313" key="3">
    <source>
        <dbReference type="Proteomes" id="UP000494162"/>
    </source>
</evidence>
<name>A0A6P2LCG4_9BURK</name>
<feature type="domain" description="VOC" evidence="1">
    <location>
        <begin position="22"/>
        <end position="130"/>
    </location>
</feature>
<evidence type="ECO:0000313" key="2">
    <source>
        <dbReference type="EMBL" id="VWB68785.1"/>
    </source>
</evidence>
<evidence type="ECO:0000259" key="1">
    <source>
        <dbReference type="PROSITE" id="PS51819"/>
    </source>
</evidence>
<dbReference type="PROSITE" id="PS51819">
    <property type="entry name" value="VOC"/>
    <property type="match status" value="2"/>
</dbReference>
<dbReference type="RefSeq" id="WP_174902784.1">
    <property type="nucleotide sequence ID" value="NZ_CABVPP010000022.1"/>
</dbReference>